<evidence type="ECO:0000313" key="2">
    <source>
        <dbReference type="EMBL" id="OGZ19030.1"/>
    </source>
</evidence>
<accession>A0A1G2E138</accession>
<dbReference type="AlphaFoldDB" id="A0A1G2E138"/>
<feature type="compositionally biased region" description="Basic and acidic residues" evidence="1">
    <location>
        <begin position="27"/>
        <end position="41"/>
    </location>
</feature>
<sequence length="126" mass="14677">MALEDRKQEISQGKIVEKPGQKTVSPQKEEKKDTSILEGKPDMASGDFMYKLRNQNLYSKTNLTEERRAEIGKRVFGSYGSRIEKGEIEKAKRELNLGQYGKFKDFSREEKKDAERLIKGLERFRE</sequence>
<comment type="caution">
    <text evidence="2">The sequence shown here is derived from an EMBL/GenBank/DDBJ whole genome shotgun (WGS) entry which is preliminary data.</text>
</comment>
<dbReference type="STRING" id="1801663.A2175_01750"/>
<feature type="compositionally biased region" description="Basic and acidic residues" evidence="1">
    <location>
        <begin position="1"/>
        <end position="20"/>
    </location>
</feature>
<organism evidence="2 3">
    <name type="scientific">Candidatus Nealsonbacteria bacterium RBG_13_42_11</name>
    <dbReference type="NCBI Taxonomy" id="1801663"/>
    <lineage>
        <taxon>Bacteria</taxon>
        <taxon>Candidatus Nealsoniibacteriota</taxon>
    </lineage>
</organism>
<evidence type="ECO:0000256" key="1">
    <source>
        <dbReference type="SAM" id="MobiDB-lite"/>
    </source>
</evidence>
<name>A0A1G2E138_9BACT</name>
<proteinExistence type="predicted"/>
<feature type="region of interest" description="Disordered" evidence="1">
    <location>
        <begin position="1"/>
        <end position="44"/>
    </location>
</feature>
<gene>
    <name evidence="2" type="ORF">A2175_01750</name>
</gene>
<reference evidence="2 3" key="1">
    <citation type="journal article" date="2016" name="Nat. Commun.">
        <title>Thousands of microbial genomes shed light on interconnected biogeochemical processes in an aquifer system.</title>
        <authorList>
            <person name="Anantharaman K."/>
            <person name="Brown C.T."/>
            <person name="Hug L.A."/>
            <person name="Sharon I."/>
            <person name="Castelle C.J."/>
            <person name="Probst A.J."/>
            <person name="Thomas B.C."/>
            <person name="Singh A."/>
            <person name="Wilkins M.J."/>
            <person name="Karaoz U."/>
            <person name="Brodie E.L."/>
            <person name="Williams K.H."/>
            <person name="Hubbard S.S."/>
            <person name="Banfield J.F."/>
        </authorList>
    </citation>
    <scope>NUCLEOTIDE SEQUENCE [LARGE SCALE GENOMIC DNA]</scope>
</reference>
<dbReference type="EMBL" id="MHLY01000003">
    <property type="protein sequence ID" value="OGZ19030.1"/>
    <property type="molecule type" value="Genomic_DNA"/>
</dbReference>
<evidence type="ECO:0000313" key="3">
    <source>
        <dbReference type="Proteomes" id="UP000176755"/>
    </source>
</evidence>
<dbReference type="Proteomes" id="UP000176755">
    <property type="component" value="Unassembled WGS sequence"/>
</dbReference>
<protein>
    <submittedName>
        <fullName evidence="2">Uncharacterized protein</fullName>
    </submittedName>
</protein>